<keyword evidence="4" id="KW-1185">Reference proteome</keyword>
<protein>
    <recommendedName>
        <fullName evidence="5">PEP-CTERM protein-sorting domain-containing protein</fullName>
    </recommendedName>
</protein>
<accession>A0AAQ3QUS8</accession>
<organism evidence="3 4">
    <name type="scientific">Rubellicoccus peritrichatus</name>
    <dbReference type="NCBI Taxonomy" id="3080537"/>
    <lineage>
        <taxon>Bacteria</taxon>
        <taxon>Pseudomonadati</taxon>
        <taxon>Verrucomicrobiota</taxon>
        <taxon>Opitutia</taxon>
        <taxon>Puniceicoccales</taxon>
        <taxon>Cerasicoccaceae</taxon>
        <taxon>Rubellicoccus</taxon>
    </lineage>
</organism>
<dbReference type="AlphaFoldDB" id="A0AAQ3QUS8"/>
<dbReference type="Gene3D" id="2.60.40.1190">
    <property type="match status" value="1"/>
</dbReference>
<keyword evidence="2" id="KW-0732">Signal</keyword>
<dbReference type="KEGG" id="puo:RZN69_18990"/>
<keyword evidence="1" id="KW-1133">Transmembrane helix</keyword>
<dbReference type="SUPFAM" id="SSF49344">
    <property type="entry name" value="CBD9-like"/>
    <property type="match status" value="1"/>
</dbReference>
<sequence length="232" mass="24514">MKTSMIKSIKYTALLLGIATMPVLASAGTFKTITIDGDFSDWDGVPVFTTDITTLGTPPLGFTALSVANDDDFVYLRVQYDGSHLVNSGANQIFITLDNDNDANTGFNIFGLGVIGSEVGWQNDFPFDQRGGFNSGSIDNGGASIAPFFTTTTQQEIALSRNATFTTGGTVIFPNDTFGLGVYVNTDASNYELIAGTGSSAYTVAVPEPGHAGIFLAIGAIGIIAYRRRCRS</sequence>
<keyword evidence="1" id="KW-0472">Membrane</keyword>
<reference evidence="3 4" key="1">
    <citation type="submission" date="2023-10" db="EMBL/GenBank/DDBJ databases">
        <title>Rubellicoccus peritrichatus gen. nov., sp. nov., isolated from an algae of coral reef tank.</title>
        <authorList>
            <person name="Luo J."/>
        </authorList>
    </citation>
    <scope>NUCLEOTIDE SEQUENCE [LARGE SCALE GENOMIC DNA]</scope>
    <source>
        <strain evidence="3 4">CR14</strain>
    </source>
</reference>
<evidence type="ECO:0000313" key="3">
    <source>
        <dbReference type="EMBL" id="WOO40713.1"/>
    </source>
</evidence>
<feature type="transmembrane region" description="Helical" evidence="1">
    <location>
        <begin position="209"/>
        <end position="226"/>
    </location>
</feature>
<evidence type="ECO:0000313" key="4">
    <source>
        <dbReference type="Proteomes" id="UP001304300"/>
    </source>
</evidence>
<evidence type="ECO:0000256" key="1">
    <source>
        <dbReference type="SAM" id="Phobius"/>
    </source>
</evidence>
<feature type="chain" id="PRO_5042980972" description="PEP-CTERM protein-sorting domain-containing protein" evidence="2">
    <location>
        <begin position="26"/>
        <end position="232"/>
    </location>
</feature>
<evidence type="ECO:0008006" key="5">
    <source>
        <dbReference type="Google" id="ProtNLM"/>
    </source>
</evidence>
<feature type="signal peptide" evidence="2">
    <location>
        <begin position="1"/>
        <end position="25"/>
    </location>
</feature>
<name>A0AAQ3QUS8_9BACT</name>
<gene>
    <name evidence="3" type="ORF">RZN69_18990</name>
</gene>
<dbReference type="Proteomes" id="UP001304300">
    <property type="component" value="Chromosome"/>
</dbReference>
<dbReference type="RefSeq" id="WP_317832875.1">
    <property type="nucleotide sequence ID" value="NZ_CP136920.1"/>
</dbReference>
<evidence type="ECO:0000256" key="2">
    <source>
        <dbReference type="SAM" id="SignalP"/>
    </source>
</evidence>
<keyword evidence="1" id="KW-0812">Transmembrane</keyword>
<dbReference type="EMBL" id="CP136920">
    <property type="protein sequence ID" value="WOO40713.1"/>
    <property type="molecule type" value="Genomic_DNA"/>
</dbReference>
<proteinExistence type="predicted"/>